<organism evidence="1 2">
    <name type="scientific">Sorghum bicolor</name>
    <name type="common">Sorghum</name>
    <name type="synonym">Sorghum vulgare</name>
    <dbReference type="NCBI Taxonomy" id="4558"/>
    <lineage>
        <taxon>Eukaryota</taxon>
        <taxon>Viridiplantae</taxon>
        <taxon>Streptophyta</taxon>
        <taxon>Embryophyta</taxon>
        <taxon>Tracheophyta</taxon>
        <taxon>Spermatophyta</taxon>
        <taxon>Magnoliopsida</taxon>
        <taxon>Liliopsida</taxon>
        <taxon>Poales</taxon>
        <taxon>Poaceae</taxon>
        <taxon>PACMAD clade</taxon>
        <taxon>Panicoideae</taxon>
        <taxon>Andropogonodae</taxon>
        <taxon>Andropogoneae</taxon>
        <taxon>Sorghinae</taxon>
        <taxon>Sorghum</taxon>
    </lineage>
</organism>
<sequence length="122" mass="13941">MRYKLAVLSKSYNSNTLETGWKLLPKSIIWRKIQLICLRGAFQFGHYIELPSLASKSKRGKLKSSMVCDQTLDSQTIASSRRGGKILPKRMLVSWEKQSAVLHCHFSKNYIKFGTVINGFVF</sequence>
<name>A0A1B6PHU8_SORBI</name>
<reference evidence="1 2" key="1">
    <citation type="journal article" date="2009" name="Nature">
        <title>The Sorghum bicolor genome and the diversification of grasses.</title>
        <authorList>
            <person name="Paterson A.H."/>
            <person name="Bowers J.E."/>
            <person name="Bruggmann R."/>
            <person name="Dubchak I."/>
            <person name="Grimwood J."/>
            <person name="Gundlach H."/>
            <person name="Haberer G."/>
            <person name="Hellsten U."/>
            <person name="Mitros T."/>
            <person name="Poliakov A."/>
            <person name="Schmutz J."/>
            <person name="Spannagl M."/>
            <person name="Tang H."/>
            <person name="Wang X."/>
            <person name="Wicker T."/>
            <person name="Bharti A.K."/>
            <person name="Chapman J."/>
            <person name="Feltus F.A."/>
            <person name="Gowik U."/>
            <person name="Grigoriev I.V."/>
            <person name="Lyons E."/>
            <person name="Maher C.A."/>
            <person name="Martis M."/>
            <person name="Narechania A."/>
            <person name="Otillar R.P."/>
            <person name="Penning B.W."/>
            <person name="Salamov A.A."/>
            <person name="Wang Y."/>
            <person name="Zhang L."/>
            <person name="Carpita N.C."/>
            <person name="Freeling M."/>
            <person name="Gingle A.R."/>
            <person name="Hash C.T."/>
            <person name="Keller B."/>
            <person name="Klein P."/>
            <person name="Kresovich S."/>
            <person name="McCann M.C."/>
            <person name="Ming R."/>
            <person name="Peterson D.G."/>
            <person name="Mehboob-ur-Rahman"/>
            <person name="Ware D."/>
            <person name="Westhoff P."/>
            <person name="Mayer K.F."/>
            <person name="Messing J."/>
            <person name="Rokhsar D.S."/>
        </authorList>
    </citation>
    <scope>NUCLEOTIDE SEQUENCE [LARGE SCALE GENOMIC DNA]</scope>
    <source>
        <strain evidence="2">cv. BTx623</strain>
    </source>
</reference>
<evidence type="ECO:0000313" key="2">
    <source>
        <dbReference type="Proteomes" id="UP000000768"/>
    </source>
</evidence>
<dbReference type="Proteomes" id="UP000000768">
    <property type="component" value="Chromosome 7"/>
</dbReference>
<gene>
    <name evidence="1" type="ORF">SORBI_3007G147400</name>
</gene>
<dbReference type="Gramene" id="KXG25264">
    <property type="protein sequence ID" value="KXG25264"/>
    <property type="gene ID" value="SORBI_3007G147400"/>
</dbReference>
<dbReference type="AlphaFoldDB" id="A0A1B6PHU8"/>
<keyword evidence="2" id="KW-1185">Reference proteome</keyword>
<accession>A0A1B6PHU8</accession>
<reference evidence="2" key="2">
    <citation type="journal article" date="2018" name="Plant J.">
        <title>The Sorghum bicolor reference genome: improved assembly, gene annotations, a transcriptome atlas, and signatures of genome organization.</title>
        <authorList>
            <person name="McCormick R.F."/>
            <person name="Truong S.K."/>
            <person name="Sreedasyam A."/>
            <person name="Jenkins J."/>
            <person name="Shu S."/>
            <person name="Sims D."/>
            <person name="Kennedy M."/>
            <person name="Amirebrahimi M."/>
            <person name="Weers B.D."/>
            <person name="McKinley B."/>
            <person name="Mattison A."/>
            <person name="Morishige D.T."/>
            <person name="Grimwood J."/>
            <person name="Schmutz J."/>
            <person name="Mullet J.E."/>
        </authorList>
    </citation>
    <scope>NUCLEOTIDE SEQUENCE [LARGE SCALE GENOMIC DNA]</scope>
    <source>
        <strain evidence="2">cv. BTx623</strain>
    </source>
</reference>
<proteinExistence type="predicted"/>
<dbReference type="InParanoid" id="A0A1B6PHU8"/>
<dbReference type="EMBL" id="CM000766">
    <property type="protein sequence ID" value="KXG25264.1"/>
    <property type="molecule type" value="Genomic_DNA"/>
</dbReference>
<dbReference type="ExpressionAtlas" id="A0A1B6PHU8">
    <property type="expression patterns" value="baseline and differential"/>
</dbReference>
<evidence type="ECO:0000313" key="1">
    <source>
        <dbReference type="EMBL" id="KXG25264.1"/>
    </source>
</evidence>
<protein>
    <submittedName>
        <fullName evidence="1">Uncharacterized protein</fullName>
    </submittedName>
</protein>